<dbReference type="Gene3D" id="2.120.10.30">
    <property type="entry name" value="TolB, C-terminal domain"/>
    <property type="match status" value="1"/>
</dbReference>
<dbReference type="PROSITE" id="PS51257">
    <property type="entry name" value="PROKAR_LIPOPROTEIN"/>
    <property type="match status" value="1"/>
</dbReference>
<accession>Q7S5Y0</accession>
<dbReference type="InterPro" id="IPR052998">
    <property type="entry name" value="Hetero-Diels-Alderase-like"/>
</dbReference>
<dbReference type="VEuPathDB" id="FungiDB:NCU05626"/>
<keyword evidence="1" id="KW-0732">Signal</keyword>
<feature type="chain" id="PRO_5004290932" description="NHL repeat-containing protein" evidence="1">
    <location>
        <begin position="29"/>
        <end position="390"/>
    </location>
</feature>
<keyword evidence="3" id="KW-1185">Reference proteome</keyword>
<sequence length="390" mass="41705">MTYYHHKCQPSLFTGFLSILLFTSSCLSESENHYAHLPLPNHIITQFPSPTWLENIVVRSNGDLLLTEFAPTASLYLVSNPHTNPHQYSFSPNRSMSGWKTIHTFDSVQGLAGIAEPTEDLFVVVGGNITGGGNGTSNNANGNGSSLFFAWTIDFRHNTILQGVTDGQEETKQNINITQIAQLTSALLPNGVASIPGNPDAVLIADSLAGLVWRLDIQTGSHKVAVKVPEMSAPTNSSGGGLVGINGIKMHLGYLYWTNSATVEIYRVKLDRDGYHEGNGTAVVETVADLSPQATFLDDFAIDDDGVVWVVTNSDNTLLAVKEGKKAVLVGGGKTELTFAGNTAAAFGRDHKSRKTLYVITCGGLRAPVNGTVTEGGKVVAVDTSGFRLR</sequence>
<evidence type="ECO:0000313" key="3">
    <source>
        <dbReference type="Proteomes" id="UP000001805"/>
    </source>
</evidence>
<dbReference type="GeneID" id="3876319"/>
<dbReference type="RefSeq" id="XP_960170.2">
    <property type="nucleotide sequence ID" value="XM_955077.2"/>
</dbReference>
<dbReference type="OrthoDB" id="9977941at2759"/>
<name>Q7S5Y0_NEUCR</name>
<dbReference type="Proteomes" id="UP000001805">
    <property type="component" value="Chromosome 5, Linkage Group VI"/>
</dbReference>
<proteinExistence type="predicted"/>
<dbReference type="SUPFAM" id="SSF63829">
    <property type="entry name" value="Calcium-dependent phosphotriesterase"/>
    <property type="match status" value="1"/>
</dbReference>
<dbReference type="EMBL" id="CM002241">
    <property type="protein sequence ID" value="EAA30934.2"/>
    <property type="molecule type" value="Genomic_DNA"/>
</dbReference>
<dbReference type="AlphaFoldDB" id="Q7S5Y0"/>
<dbReference type="InterPro" id="IPR011042">
    <property type="entry name" value="6-blade_b-propeller_TolB-like"/>
</dbReference>
<evidence type="ECO:0000313" key="2">
    <source>
        <dbReference type="EMBL" id="EAA30934.2"/>
    </source>
</evidence>
<reference evidence="2 3" key="1">
    <citation type="journal article" date="2003" name="Nature">
        <title>The genome sequence of the filamentous fungus Neurospora crassa.</title>
        <authorList>
            <person name="Galagan J.E."/>
            <person name="Calvo S.E."/>
            <person name="Borkovich K.A."/>
            <person name="Selker E.U."/>
            <person name="Read N.D."/>
            <person name="Jaffe D."/>
            <person name="FitzHugh W."/>
            <person name="Ma L.J."/>
            <person name="Smirnov S."/>
            <person name="Purcell S."/>
            <person name="Rehman B."/>
            <person name="Elkins T."/>
            <person name="Engels R."/>
            <person name="Wang S."/>
            <person name="Nielsen C.B."/>
            <person name="Butler J."/>
            <person name="Endrizzi M."/>
            <person name="Qui D."/>
            <person name="Ianakiev P."/>
            <person name="Bell-Pedersen D."/>
            <person name="Nelson M.A."/>
            <person name="Werner-Washburne M."/>
            <person name="Selitrennikoff C.P."/>
            <person name="Kinsey J.A."/>
            <person name="Braun E.L."/>
            <person name="Zelter A."/>
            <person name="Schulte U."/>
            <person name="Kothe G.O."/>
            <person name="Jedd G."/>
            <person name="Mewes W."/>
            <person name="Staben C."/>
            <person name="Marcotte E."/>
            <person name="Greenberg D."/>
            <person name="Roy A."/>
            <person name="Foley K."/>
            <person name="Naylor J."/>
            <person name="Stange-Thomann N."/>
            <person name="Barrett R."/>
            <person name="Gnerre S."/>
            <person name="Kamal M."/>
            <person name="Kamvysselis M."/>
            <person name="Mauceli E."/>
            <person name="Bielke C."/>
            <person name="Rudd S."/>
            <person name="Frishman D."/>
            <person name="Krystofova S."/>
            <person name="Rasmussen C."/>
            <person name="Metzenberg R.L."/>
            <person name="Perkins D.D."/>
            <person name="Kroken S."/>
            <person name="Cogoni C."/>
            <person name="Macino G."/>
            <person name="Catcheside D."/>
            <person name="Li W."/>
            <person name="Pratt R.J."/>
            <person name="Osmani S.A."/>
            <person name="DeSouza C.P."/>
            <person name="Glass L."/>
            <person name="Orbach M.J."/>
            <person name="Berglund J.A."/>
            <person name="Voelker R."/>
            <person name="Yarden O."/>
            <person name="Plamann M."/>
            <person name="Seiler S."/>
            <person name="Dunlap J."/>
            <person name="Radford A."/>
            <person name="Aramayo R."/>
            <person name="Natvig D.O."/>
            <person name="Alex L.A."/>
            <person name="Mannhaupt G."/>
            <person name="Ebbole D.J."/>
            <person name="Freitag M."/>
            <person name="Paulsen I."/>
            <person name="Sachs M.S."/>
            <person name="Lander E.S."/>
            <person name="Nusbaum C."/>
            <person name="Birren B."/>
        </authorList>
    </citation>
    <scope>NUCLEOTIDE SEQUENCE [LARGE SCALE GENOMIC DNA]</scope>
    <source>
        <strain evidence="3">ATCC 24698 / 74-OR23-1A / CBS 708.71 / DSM 1257 / FGSC 987</strain>
    </source>
</reference>
<organism evidence="2 3">
    <name type="scientific">Neurospora crassa (strain ATCC 24698 / 74-OR23-1A / CBS 708.71 / DSM 1257 / FGSC 987)</name>
    <dbReference type="NCBI Taxonomy" id="367110"/>
    <lineage>
        <taxon>Eukaryota</taxon>
        <taxon>Fungi</taxon>
        <taxon>Dikarya</taxon>
        <taxon>Ascomycota</taxon>
        <taxon>Pezizomycotina</taxon>
        <taxon>Sordariomycetes</taxon>
        <taxon>Sordariomycetidae</taxon>
        <taxon>Sordariales</taxon>
        <taxon>Sordariaceae</taxon>
        <taxon>Neurospora</taxon>
    </lineage>
</organism>
<dbReference type="KEGG" id="ncr:NCU05626"/>
<evidence type="ECO:0000256" key="1">
    <source>
        <dbReference type="SAM" id="SignalP"/>
    </source>
</evidence>
<protein>
    <recommendedName>
        <fullName evidence="4">NHL repeat-containing protein</fullName>
    </recommendedName>
</protein>
<feature type="signal peptide" evidence="1">
    <location>
        <begin position="1"/>
        <end position="28"/>
    </location>
</feature>
<dbReference type="PANTHER" id="PTHR42060:SF1">
    <property type="entry name" value="NHL REPEAT-CONTAINING PROTEIN"/>
    <property type="match status" value="1"/>
</dbReference>
<evidence type="ECO:0008006" key="4">
    <source>
        <dbReference type="Google" id="ProtNLM"/>
    </source>
</evidence>
<dbReference type="SMR" id="Q7S5Y0"/>
<dbReference type="HOGENOM" id="CLU_052989_3_0_1"/>
<dbReference type="PaxDb" id="5141-EFNCRP00000005509"/>
<dbReference type="InParanoid" id="Q7S5Y0"/>
<dbReference type="PANTHER" id="PTHR42060">
    <property type="entry name" value="NHL REPEAT-CONTAINING PROTEIN-RELATED"/>
    <property type="match status" value="1"/>
</dbReference>
<gene>
    <name evidence="2" type="ORF">NCU05626</name>
</gene>